<accession>A0ACC4D5U4</accession>
<reference evidence="1 2" key="1">
    <citation type="journal article" date="2024" name="Plant Biotechnol. J.">
        <title>Genome and CRISPR/Cas9 system of a widespread forest tree (Populus alba) in the world.</title>
        <authorList>
            <person name="Liu Y.J."/>
            <person name="Jiang P.F."/>
            <person name="Han X.M."/>
            <person name="Li X.Y."/>
            <person name="Wang H.M."/>
            <person name="Wang Y.J."/>
            <person name="Wang X.X."/>
            <person name="Zeng Q.Y."/>
        </authorList>
    </citation>
    <scope>NUCLEOTIDE SEQUENCE [LARGE SCALE GENOMIC DNA]</scope>
    <source>
        <strain evidence="2">cv. PAL-ZL1</strain>
    </source>
</reference>
<organism evidence="1 2">
    <name type="scientific">Populus alba</name>
    <name type="common">White poplar</name>
    <dbReference type="NCBI Taxonomy" id="43335"/>
    <lineage>
        <taxon>Eukaryota</taxon>
        <taxon>Viridiplantae</taxon>
        <taxon>Streptophyta</taxon>
        <taxon>Embryophyta</taxon>
        <taxon>Tracheophyta</taxon>
        <taxon>Spermatophyta</taxon>
        <taxon>Magnoliopsida</taxon>
        <taxon>eudicotyledons</taxon>
        <taxon>Gunneridae</taxon>
        <taxon>Pentapetalae</taxon>
        <taxon>rosids</taxon>
        <taxon>fabids</taxon>
        <taxon>Malpighiales</taxon>
        <taxon>Salicaceae</taxon>
        <taxon>Saliceae</taxon>
        <taxon>Populus</taxon>
    </lineage>
</organism>
<comment type="caution">
    <text evidence="1">The sequence shown here is derived from an EMBL/GenBank/DDBJ whole genome shotgun (WGS) entry which is preliminary data.</text>
</comment>
<dbReference type="Proteomes" id="UP000309997">
    <property type="component" value="Unassembled WGS sequence"/>
</dbReference>
<protein>
    <submittedName>
        <fullName evidence="1">Uncharacterized protein</fullName>
    </submittedName>
</protein>
<evidence type="ECO:0000313" key="1">
    <source>
        <dbReference type="EMBL" id="KAL3612171.1"/>
    </source>
</evidence>
<name>A0ACC4D5U4_POPAL</name>
<gene>
    <name evidence="1" type="ORF">D5086_003191</name>
</gene>
<sequence>MQLFDSTKLGLFSSLSNSSSLMYSGASFLLKPIFVRGFSGSLHLVLLLALVVSYVWKKLMRGDGGEGSGERFRNNKSYFYWYKNGWCDVKLVNLFDSVLRTLSWGALSVYLYTLNSDFLFYHKHESSEVRYLVSDIVSVFTALFLCYVGFLRHETQDSLLEQPFLNVDISSDTSNTPTLESNKSRGGDAVTTYANAGPFSVLTFYWMNSLIALGNKKTLDLEDVPQLDSLDSVFRGFPAFRNKLESHNGAASRVTPFKLAKALFLSTWKEILWTALLAIIYTSASYVGPYLIDAFVQCLDGRGEYKNQGYILALTFFVAKLVECISQRHWFFRLQQIGLRHRAVTTTMIYNKGLSLSNQSKQGQTSGEIINIMTVDADRIGEFSWYMHDPWLILLQVGLALLILYQNLGLASVAAFVATIGVMLINYPLGRLQETFQDKLMDSKDKRMRATTEILRNMRILKLQGWEMKFLSKILELRDVETGWLKKYVYNSAMIMSVFWLAPTLVAVATFGACMLIGIPLESGKILSALATFRVLQMPIYSLPDTLSMTVQTKVSLDRIASFLCLDDLQSDVLEKQPIGSSDTAIEIADGNFSWDLSSPSATLKDINEVLLGLLSSKTVIYVTHQVEFLPAADLILVTKDGKIAQAGKYDDILCLGSDFMELVGAHEAALTVLDSKQKGPASDTDVIMQKQGKNDYENGKSDKVSEPKAQIIQEEERETGSVGFPIYWNYITTAYGGGLVPFILLAQILFQVLQISSNYWMAWAAPVSKDVKPVVSGSTLIIVYVLFAIGSSICILARATLHATAGYKTATLLFNKMHLCIFRAPMSFFDATPSGRIINRVSTDQSAVENRIPYLIGALAFSVIQLLGIIAVMSQVAWQVFIVFIPVIAACIWYQRYYISSARELSRLVGVCKAPVIQHFSETISGATTIRSFDQQSRFQETNMKVTDAYSRPKFHIAGAREWLCFRLDMFSSVTFAFSLAFLVSFRSNIDPAIAGLAVTYGLNLNMLQASVIWNLCDCENRIISVERIIQYMSIPSEPPLVVEANRPGRSWPSHGEVDVNNLQVRYAPQLPLVLRGITCTFPGGKKTGIVGRTGSGKSTLIQTLFRIVKPAAGQIMIDGLDISSIGLHDLRSRLSIIPQGPTMFEGTMRSNLDPLEEHTDELIWEALDKCQLGDEVRKKERKLDSTVNENGENWSMGQRQLVCLGRVLLKKSKVLVLDEATASVDTSTDNLIQQTLRQHFSDCTVITIAHRITSVLDSDMVLLLSHGLVMEYDSPTRLLENKSSSFAQLVAEYTIRSNAN</sequence>
<keyword evidence="2" id="KW-1185">Reference proteome</keyword>
<dbReference type="EMBL" id="RCHU02000001">
    <property type="protein sequence ID" value="KAL3612171.1"/>
    <property type="molecule type" value="Genomic_DNA"/>
</dbReference>
<evidence type="ECO:0000313" key="2">
    <source>
        <dbReference type="Proteomes" id="UP000309997"/>
    </source>
</evidence>
<proteinExistence type="predicted"/>